<gene>
    <name evidence="1" type="ORF">HPB47_020020</name>
</gene>
<sequence length="350" mass="39376">MDTSKRKLLALALFIDESFECDEAAAKQPKLWAREWVLNKQTAMQNSLVPELRLTDPRAYRELLRMDETTFKEVLDRVGPLIEKQDTNMRQSVKPDTRLELTLKFLATGESRKSLAYQFRLAPATVHEALWETCLAICSTLNHLVRTPATEAEWMEKVEDFKMLWQFPNCVAAIDGKHVQIVKPAKSGSLYYNYKKTFSVVLFALTDVFMYVGASSYGSASDGGVWSRTPLGKQIASGSANLPKAVALPNSQLQLPAVIVGDDAFPLGEHLMKPHSKNKLTNDEASFNERLSRSRRVVENSFGHLANRFRVYHTSIYAQPDSVRALIKATCILHNLLKRGSNPQQAQCSL</sequence>
<proteinExistence type="predicted"/>
<evidence type="ECO:0000313" key="2">
    <source>
        <dbReference type="Proteomes" id="UP000805193"/>
    </source>
</evidence>
<protein>
    <submittedName>
        <fullName evidence="1">Uncharacterized protein</fullName>
    </submittedName>
</protein>
<organism evidence="1 2">
    <name type="scientific">Ixodes persulcatus</name>
    <name type="common">Taiga tick</name>
    <dbReference type="NCBI Taxonomy" id="34615"/>
    <lineage>
        <taxon>Eukaryota</taxon>
        <taxon>Metazoa</taxon>
        <taxon>Ecdysozoa</taxon>
        <taxon>Arthropoda</taxon>
        <taxon>Chelicerata</taxon>
        <taxon>Arachnida</taxon>
        <taxon>Acari</taxon>
        <taxon>Parasitiformes</taxon>
        <taxon>Ixodida</taxon>
        <taxon>Ixodoidea</taxon>
        <taxon>Ixodidae</taxon>
        <taxon>Ixodinae</taxon>
        <taxon>Ixodes</taxon>
    </lineage>
</organism>
<dbReference type="Proteomes" id="UP000805193">
    <property type="component" value="Unassembled WGS sequence"/>
</dbReference>
<evidence type="ECO:0000313" key="1">
    <source>
        <dbReference type="EMBL" id="KAG0433336.1"/>
    </source>
</evidence>
<keyword evidence="2" id="KW-1185">Reference proteome</keyword>
<comment type="caution">
    <text evidence="1">The sequence shown here is derived from an EMBL/GenBank/DDBJ whole genome shotgun (WGS) entry which is preliminary data.</text>
</comment>
<dbReference type="EMBL" id="JABSTQ010009069">
    <property type="protein sequence ID" value="KAG0433336.1"/>
    <property type="molecule type" value="Genomic_DNA"/>
</dbReference>
<reference evidence="1 2" key="1">
    <citation type="journal article" date="2020" name="Cell">
        <title>Large-Scale Comparative Analyses of Tick Genomes Elucidate Their Genetic Diversity and Vector Capacities.</title>
        <authorList>
            <consortium name="Tick Genome and Microbiome Consortium (TIGMIC)"/>
            <person name="Jia N."/>
            <person name="Wang J."/>
            <person name="Shi W."/>
            <person name="Du L."/>
            <person name="Sun Y."/>
            <person name="Zhan W."/>
            <person name="Jiang J.F."/>
            <person name="Wang Q."/>
            <person name="Zhang B."/>
            <person name="Ji P."/>
            <person name="Bell-Sakyi L."/>
            <person name="Cui X.M."/>
            <person name="Yuan T.T."/>
            <person name="Jiang B.G."/>
            <person name="Yang W.F."/>
            <person name="Lam T.T."/>
            <person name="Chang Q.C."/>
            <person name="Ding S.J."/>
            <person name="Wang X.J."/>
            <person name="Zhu J.G."/>
            <person name="Ruan X.D."/>
            <person name="Zhao L."/>
            <person name="Wei J.T."/>
            <person name="Ye R.Z."/>
            <person name="Que T.C."/>
            <person name="Du C.H."/>
            <person name="Zhou Y.H."/>
            <person name="Cheng J.X."/>
            <person name="Dai P.F."/>
            <person name="Guo W.B."/>
            <person name="Han X.H."/>
            <person name="Huang E.J."/>
            <person name="Li L.F."/>
            <person name="Wei W."/>
            <person name="Gao Y.C."/>
            <person name="Liu J.Z."/>
            <person name="Shao H.Z."/>
            <person name="Wang X."/>
            <person name="Wang C.C."/>
            <person name="Yang T.C."/>
            <person name="Huo Q.B."/>
            <person name="Li W."/>
            <person name="Chen H.Y."/>
            <person name="Chen S.E."/>
            <person name="Zhou L.G."/>
            <person name="Ni X.B."/>
            <person name="Tian J.H."/>
            <person name="Sheng Y."/>
            <person name="Liu T."/>
            <person name="Pan Y.S."/>
            <person name="Xia L.Y."/>
            <person name="Li J."/>
            <person name="Zhao F."/>
            <person name="Cao W.C."/>
        </authorList>
    </citation>
    <scope>NUCLEOTIDE SEQUENCE [LARGE SCALE GENOMIC DNA]</scope>
    <source>
        <strain evidence="1">Iper-2018</strain>
    </source>
</reference>
<accession>A0AC60QGI6</accession>
<name>A0AC60QGI6_IXOPE</name>